<dbReference type="Proteomes" id="UP001329430">
    <property type="component" value="Chromosome 2"/>
</dbReference>
<dbReference type="AlphaFoldDB" id="A0AAN7VPP6"/>
<name>A0AAN7VPP6_9COLE</name>
<protein>
    <submittedName>
        <fullName evidence="1">Uncharacterized protein</fullName>
    </submittedName>
</protein>
<evidence type="ECO:0000313" key="1">
    <source>
        <dbReference type="EMBL" id="KAK5647999.1"/>
    </source>
</evidence>
<proteinExistence type="predicted"/>
<gene>
    <name evidence="1" type="ORF">RI129_002891</name>
</gene>
<comment type="caution">
    <text evidence="1">The sequence shown here is derived from an EMBL/GenBank/DDBJ whole genome shotgun (WGS) entry which is preliminary data.</text>
</comment>
<dbReference type="PANTHER" id="PTHR46579:SF1">
    <property type="entry name" value="F5_8 TYPE C DOMAIN-CONTAINING PROTEIN"/>
    <property type="match status" value="1"/>
</dbReference>
<evidence type="ECO:0000313" key="2">
    <source>
        <dbReference type="Proteomes" id="UP001329430"/>
    </source>
</evidence>
<keyword evidence="2" id="KW-1185">Reference proteome</keyword>
<reference evidence="1 2" key="1">
    <citation type="journal article" date="2024" name="Insects">
        <title>An Improved Chromosome-Level Genome Assembly of the Firefly Pyrocoelia pectoralis.</title>
        <authorList>
            <person name="Fu X."/>
            <person name="Meyer-Rochow V.B."/>
            <person name="Ballantyne L."/>
            <person name="Zhu X."/>
        </authorList>
    </citation>
    <scope>NUCLEOTIDE SEQUENCE [LARGE SCALE GENOMIC DNA]</scope>
    <source>
        <strain evidence="1">XCY_ONT2</strain>
    </source>
</reference>
<sequence>MVGGLFVCDLHEFEYLMMSVGSVQQADTTVQKNINIVTEVTQSSAENSETCNHYENDDNDCNKEESTSADINDTILEDEIQNNEQKIMFLQAGLTRRDVQMMVLAISLRHNLSKAACTDILDLLKICANINDKSFSSNYLFKKQFDPPDDAIKYVFYCKACQTQLNSPVSMLQFKKENKECSNCKNTEEVSLTDTNYFIMTDISSQIKSLLETKGVFEGITKKTSSIKNEISDITDGELYNNLKKKALFSLTYNFNTDGAPIFTSSKRSMWPIQLLINELPPKDRFKHLIFGGIWIGTGKPKSALLNTIFRCFANNAKKLAIDGVEIDSIHGKKTIKLLPILCSVDSVARPILQCRKQFNGYYGCSWCYQAGTYIKTQIKYPVEDHPPVLRSSESHMQDLAKVVDNNYKTSERGVKGPSSLLLLPYFDIVWSLPPDYMHGVLLGVTRQLCDLWTTYSPTSKNTYYIGVPTTIKKINKRLLSIKPTQNIHRLPRTFNEKSKWKASEWKSWCLYYALPCLSGILGTTYLNHFALLVKGIFILLQERITSDELLLAENIIQKFVKEVEKLYGIAAMTFNMHSLLHLAVSVRKTGPLWTSSAFPYESGIYKIKQQIKGPVGVEKQITKKMLTINTCLLHLDKTSYEINEKCVAFCTSIFHYNKNLSSVNTTPDIVLIGTGSLIDQPSIQRYLELLNVQERIDDKLHWFSYKKCIFKKVMYHTNKYLKVKKTNDTIIQTKSGEFAEIIDFINCDFGNFMVIKIFNTQCQSYGATQLTHLHKTVSKSNTISIIPINEISNKCMLLQISESEYICQFPNMFEIQ</sequence>
<dbReference type="PANTHER" id="PTHR46579">
    <property type="entry name" value="F5/8 TYPE C DOMAIN-CONTAINING PROTEIN-RELATED"/>
    <property type="match status" value="1"/>
</dbReference>
<dbReference type="EMBL" id="JAVRBK010000002">
    <property type="protein sequence ID" value="KAK5647999.1"/>
    <property type="molecule type" value="Genomic_DNA"/>
</dbReference>
<organism evidence="1 2">
    <name type="scientific">Pyrocoelia pectoralis</name>
    <dbReference type="NCBI Taxonomy" id="417401"/>
    <lineage>
        <taxon>Eukaryota</taxon>
        <taxon>Metazoa</taxon>
        <taxon>Ecdysozoa</taxon>
        <taxon>Arthropoda</taxon>
        <taxon>Hexapoda</taxon>
        <taxon>Insecta</taxon>
        <taxon>Pterygota</taxon>
        <taxon>Neoptera</taxon>
        <taxon>Endopterygota</taxon>
        <taxon>Coleoptera</taxon>
        <taxon>Polyphaga</taxon>
        <taxon>Elateriformia</taxon>
        <taxon>Elateroidea</taxon>
        <taxon>Lampyridae</taxon>
        <taxon>Lampyrinae</taxon>
        <taxon>Pyrocoelia</taxon>
    </lineage>
</organism>
<accession>A0AAN7VPP6</accession>